<dbReference type="Pfam" id="PF00339">
    <property type="entry name" value="Arrestin_N"/>
    <property type="match status" value="1"/>
</dbReference>
<dbReference type="GeneID" id="105266604"/>
<dbReference type="SUPFAM" id="SSF81296">
    <property type="entry name" value="E set domains"/>
    <property type="match status" value="2"/>
</dbReference>
<accession>A0A9R1T4Q6</accession>
<dbReference type="InterPro" id="IPR014756">
    <property type="entry name" value="Ig_E-set"/>
</dbReference>
<reference evidence="5" key="1">
    <citation type="submission" date="2025-08" db="UniProtKB">
        <authorList>
            <consortium name="RefSeq"/>
        </authorList>
    </citation>
    <scope>IDENTIFICATION</scope>
    <source>
        <strain evidence="5">USDA-PBARC FA_bdor</strain>
        <tissue evidence="5">Whole organism</tissue>
    </source>
</reference>
<protein>
    <submittedName>
        <fullName evidence="5">Arrestin domain-containing protein 2</fullName>
    </submittedName>
</protein>
<dbReference type="Pfam" id="PF02752">
    <property type="entry name" value="Arrestin_C"/>
    <property type="match status" value="1"/>
</dbReference>
<organism evidence="4 5">
    <name type="scientific">Fopius arisanus</name>
    <dbReference type="NCBI Taxonomy" id="64838"/>
    <lineage>
        <taxon>Eukaryota</taxon>
        <taxon>Metazoa</taxon>
        <taxon>Ecdysozoa</taxon>
        <taxon>Arthropoda</taxon>
        <taxon>Hexapoda</taxon>
        <taxon>Insecta</taxon>
        <taxon>Pterygota</taxon>
        <taxon>Neoptera</taxon>
        <taxon>Endopterygota</taxon>
        <taxon>Hymenoptera</taxon>
        <taxon>Apocrita</taxon>
        <taxon>Ichneumonoidea</taxon>
        <taxon>Braconidae</taxon>
        <taxon>Opiinae</taxon>
        <taxon>Fopius</taxon>
    </lineage>
</organism>
<name>A0A9R1T4Q6_9HYME</name>
<dbReference type="InterPro" id="IPR011021">
    <property type="entry name" value="Arrestin-like_N"/>
</dbReference>
<feature type="domain" description="Arrestin C-terminal-like" evidence="3">
    <location>
        <begin position="187"/>
        <end position="319"/>
    </location>
</feature>
<dbReference type="InterPro" id="IPR050357">
    <property type="entry name" value="Arrestin_domain-protein"/>
</dbReference>
<evidence type="ECO:0000259" key="3">
    <source>
        <dbReference type="SMART" id="SM01017"/>
    </source>
</evidence>
<dbReference type="GO" id="GO:0005737">
    <property type="term" value="C:cytoplasm"/>
    <property type="evidence" value="ECO:0007669"/>
    <property type="project" value="TreeGrafter"/>
</dbReference>
<gene>
    <name evidence="5" type="primary">LOC105266604</name>
</gene>
<dbReference type="OrthoDB" id="2333384at2759"/>
<keyword evidence="4" id="KW-1185">Reference proteome</keyword>
<evidence type="ECO:0000256" key="1">
    <source>
        <dbReference type="ARBA" id="ARBA00005298"/>
    </source>
</evidence>
<dbReference type="GO" id="GO:0015031">
    <property type="term" value="P:protein transport"/>
    <property type="evidence" value="ECO:0007669"/>
    <property type="project" value="TreeGrafter"/>
</dbReference>
<dbReference type="RefSeq" id="XP_011303214.1">
    <property type="nucleotide sequence ID" value="XM_011304912.1"/>
</dbReference>
<evidence type="ECO:0000313" key="5">
    <source>
        <dbReference type="RefSeq" id="XP_011303214.1"/>
    </source>
</evidence>
<dbReference type="PANTHER" id="PTHR11188">
    <property type="entry name" value="ARRESTIN DOMAIN CONTAINING PROTEIN"/>
    <property type="match status" value="1"/>
</dbReference>
<dbReference type="Gene3D" id="2.60.40.640">
    <property type="match status" value="2"/>
</dbReference>
<dbReference type="InterPro" id="IPR014752">
    <property type="entry name" value="Arrestin-like_C"/>
</dbReference>
<dbReference type="KEGG" id="fas:105266604"/>
<evidence type="ECO:0000313" key="4">
    <source>
        <dbReference type="Proteomes" id="UP000694866"/>
    </source>
</evidence>
<proteinExistence type="inferred from homology"/>
<comment type="similarity">
    <text evidence="1">Belongs to the arrestin family.</text>
</comment>
<dbReference type="SMART" id="SM01017">
    <property type="entry name" value="Arrestin_C"/>
    <property type="match status" value="1"/>
</dbReference>
<keyword evidence="2" id="KW-0716">Sensory transduction</keyword>
<dbReference type="PANTHER" id="PTHR11188:SF176">
    <property type="entry name" value="ARRESTIN DOMAIN-CONTAINING PROTEIN 1"/>
    <property type="match status" value="1"/>
</dbReference>
<evidence type="ECO:0000256" key="2">
    <source>
        <dbReference type="ARBA" id="ARBA00022606"/>
    </source>
</evidence>
<dbReference type="InterPro" id="IPR011022">
    <property type="entry name" value="Arrestin_C-like"/>
</dbReference>
<sequence>MSLRTLAITLNNISRNYSPGETISGEVIIDSNGAANYRGLQLKFNGAAVVHWTERNPRRNREQNNGGNYRIEDEPSDVHYHAEEEYFQASMYVLGGPAGNVHVGAGRLVVPFTTPLPMNIPSSFADINLGRIEYSIEASMSTAWGSEFKTKILFYVNAPPNLSQYPCEPIVDVVNKKYYCCLLPCITNGSMDACIRSLGNCYSIGEWIHVFLDIDSHSKSVQVTSVDMKLEQRTTFQAHAPENKTKSNTKTIATTKSEGPFPDTATLELKIKIPSVPHSGFENCGIIAVKYLLKIEICVSGCHLNIKKEHDIIIGSRPQLLEHQIAPTAPLIGIVDSSSSTFVSPETLRPQKSSGQFPVVNVPYGPANVPYGPANVPYTSTQPPCYEAAVMQGYMPSMHQ</sequence>
<dbReference type="AlphaFoldDB" id="A0A9R1T4Q6"/>
<dbReference type="Proteomes" id="UP000694866">
    <property type="component" value="Unplaced"/>
</dbReference>